<name>A0A5A5T9Z8_9CHLR</name>
<dbReference type="AlphaFoldDB" id="A0A5A5T9Z8"/>
<evidence type="ECO:0000313" key="2">
    <source>
        <dbReference type="Proteomes" id="UP000322530"/>
    </source>
</evidence>
<protein>
    <submittedName>
        <fullName evidence="1">Uncharacterized protein</fullName>
    </submittedName>
</protein>
<gene>
    <name evidence="1" type="ORF">KDI_16490</name>
</gene>
<proteinExistence type="predicted"/>
<evidence type="ECO:0000313" key="1">
    <source>
        <dbReference type="EMBL" id="GCF08085.1"/>
    </source>
</evidence>
<accession>A0A5A5T9Z8</accession>
<organism evidence="1 2">
    <name type="scientific">Dictyobacter arantiisoli</name>
    <dbReference type="NCBI Taxonomy" id="2014874"/>
    <lineage>
        <taxon>Bacteria</taxon>
        <taxon>Bacillati</taxon>
        <taxon>Chloroflexota</taxon>
        <taxon>Ktedonobacteria</taxon>
        <taxon>Ktedonobacterales</taxon>
        <taxon>Dictyobacteraceae</taxon>
        <taxon>Dictyobacter</taxon>
    </lineage>
</organism>
<reference evidence="1 2" key="1">
    <citation type="submission" date="2019-01" db="EMBL/GenBank/DDBJ databases">
        <title>Draft genome sequence of Dictyobacter sp. Uno17.</title>
        <authorList>
            <person name="Wang C.M."/>
            <person name="Zheng Y."/>
            <person name="Sakai Y."/>
            <person name="Abe K."/>
            <person name="Yokota A."/>
            <person name="Yabe S."/>
        </authorList>
    </citation>
    <scope>NUCLEOTIDE SEQUENCE [LARGE SCALE GENOMIC DNA]</scope>
    <source>
        <strain evidence="1 2">Uno17</strain>
    </source>
</reference>
<dbReference type="RefSeq" id="WP_149401080.1">
    <property type="nucleotide sequence ID" value="NZ_BIXY01000018.1"/>
</dbReference>
<dbReference type="EMBL" id="BIXY01000018">
    <property type="protein sequence ID" value="GCF08085.1"/>
    <property type="molecule type" value="Genomic_DNA"/>
</dbReference>
<comment type="caution">
    <text evidence="1">The sequence shown here is derived from an EMBL/GenBank/DDBJ whole genome shotgun (WGS) entry which is preliminary data.</text>
</comment>
<dbReference type="Proteomes" id="UP000322530">
    <property type="component" value="Unassembled WGS sequence"/>
</dbReference>
<keyword evidence="2" id="KW-1185">Reference proteome</keyword>
<sequence length="114" mass="13175">MLFSNVTAGGTVKTVLNALRNLLFDIYPEQFVKMKAGFRSQDIFKKQLYENTLINEPEEIQVLAKSEAEKYTRPFARRMILIATREHIEKTYATNFVKYYTLAVTSSKNVKVDS</sequence>